<dbReference type="EMBL" id="CZBL01000003">
    <property type="protein sequence ID" value="CUP78633.1"/>
    <property type="molecule type" value="Genomic_DNA"/>
</dbReference>
<sequence>MKQIIELRDTEKRKMIAETFGISLANLSQILRFKRNGKNAEAIRRMAQENGGIKYTEGNEPSKVKVLDSHGNVTRVISNK</sequence>
<reference evidence="1 2" key="1">
    <citation type="submission" date="2015-09" db="EMBL/GenBank/DDBJ databases">
        <authorList>
            <consortium name="Pathogen Informatics"/>
        </authorList>
    </citation>
    <scope>NUCLEOTIDE SEQUENCE [LARGE SCALE GENOMIC DNA]</scope>
    <source>
        <strain evidence="1 2">2789STDY5834946</strain>
    </source>
</reference>
<protein>
    <submittedName>
        <fullName evidence="1">Uncharacterized protein</fullName>
    </submittedName>
</protein>
<evidence type="ECO:0000313" key="2">
    <source>
        <dbReference type="Proteomes" id="UP000095725"/>
    </source>
</evidence>
<proteinExistence type="predicted"/>
<gene>
    <name evidence="1" type="ORF">ERS852558_00971</name>
</gene>
<dbReference type="Proteomes" id="UP000095725">
    <property type="component" value="Unassembled WGS sequence"/>
</dbReference>
<accession>A0A174QZH6</accession>
<dbReference type="RefSeq" id="WP_008766298.1">
    <property type="nucleotide sequence ID" value="NZ_CZBL01000003.1"/>
</dbReference>
<organism evidence="1 2">
    <name type="scientific">Bacteroides caccae</name>
    <dbReference type="NCBI Taxonomy" id="47678"/>
    <lineage>
        <taxon>Bacteria</taxon>
        <taxon>Pseudomonadati</taxon>
        <taxon>Bacteroidota</taxon>
        <taxon>Bacteroidia</taxon>
        <taxon>Bacteroidales</taxon>
        <taxon>Bacteroidaceae</taxon>
        <taxon>Bacteroides</taxon>
    </lineage>
</organism>
<evidence type="ECO:0000313" key="1">
    <source>
        <dbReference type="EMBL" id="CUP78633.1"/>
    </source>
</evidence>
<name>A0A174QZH6_9BACE</name>
<dbReference type="AlphaFoldDB" id="A0A174QZH6"/>